<protein>
    <submittedName>
        <fullName evidence="2">Uncharacterized protein</fullName>
    </submittedName>
</protein>
<dbReference type="EMBL" id="JAFBXF010000007">
    <property type="protein sequence ID" value="MBM2417866.1"/>
    <property type="molecule type" value="Genomic_DNA"/>
</dbReference>
<feature type="transmembrane region" description="Helical" evidence="1">
    <location>
        <begin position="46"/>
        <end position="68"/>
    </location>
</feature>
<proteinExistence type="predicted"/>
<dbReference type="Proteomes" id="UP000809440">
    <property type="component" value="Unassembled WGS sequence"/>
</dbReference>
<dbReference type="RefSeq" id="WP_138487962.1">
    <property type="nucleotide sequence ID" value="NZ_JAFBWU010000007.1"/>
</dbReference>
<evidence type="ECO:0000313" key="3">
    <source>
        <dbReference type="EMBL" id="MBM2417866.1"/>
    </source>
</evidence>
<evidence type="ECO:0000313" key="5">
    <source>
        <dbReference type="Proteomes" id="UP000809440"/>
    </source>
</evidence>
<evidence type="ECO:0000313" key="4">
    <source>
        <dbReference type="Proteomes" id="UP000755667"/>
    </source>
</evidence>
<sequence>MSPADELLYIAVIGVVVYVVAIILWRGSKAAARKVNPALDDSDAGFVLGSFMVAMAYAAFPGGFVMLITMSWPLALGAFIVASLILWFAMFRNG</sequence>
<keyword evidence="1" id="KW-0812">Transmembrane</keyword>
<feature type="transmembrane region" description="Helical" evidence="1">
    <location>
        <begin position="74"/>
        <end position="91"/>
    </location>
</feature>
<comment type="caution">
    <text evidence="2">The sequence shown here is derived from an EMBL/GenBank/DDBJ whole genome shotgun (WGS) entry which is preliminary data.</text>
</comment>
<dbReference type="EMBL" id="JAFBXE010000007">
    <property type="protein sequence ID" value="MBM2413198.1"/>
    <property type="molecule type" value="Genomic_DNA"/>
</dbReference>
<keyword evidence="5" id="KW-1185">Reference proteome</keyword>
<evidence type="ECO:0000256" key="1">
    <source>
        <dbReference type="SAM" id="Phobius"/>
    </source>
</evidence>
<dbReference type="AlphaFoldDB" id="A0A9Q2P4S7"/>
<accession>A0A9Q2P4S7</accession>
<gene>
    <name evidence="2" type="ORF">JQX41_12845</name>
    <name evidence="3" type="ORF">JQX48_12850</name>
</gene>
<evidence type="ECO:0000313" key="2">
    <source>
        <dbReference type="EMBL" id="MBM2413198.1"/>
    </source>
</evidence>
<feature type="transmembrane region" description="Helical" evidence="1">
    <location>
        <begin position="6"/>
        <end position="25"/>
    </location>
</feature>
<keyword evidence="1" id="KW-1133">Transmembrane helix</keyword>
<keyword evidence="1" id="KW-0472">Membrane</keyword>
<name>A0A9Q2P4S7_9RHOB</name>
<organism evidence="2 4">
    <name type="scientific">Marivita cryptomonadis</name>
    <dbReference type="NCBI Taxonomy" id="505252"/>
    <lineage>
        <taxon>Bacteria</taxon>
        <taxon>Pseudomonadati</taxon>
        <taxon>Pseudomonadota</taxon>
        <taxon>Alphaproteobacteria</taxon>
        <taxon>Rhodobacterales</taxon>
        <taxon>Roseobacteraceae</taxon>
        <taxon>Marivita</taxon>
    </lineage>
</organism>
<dbReference type="Proteomes" id="UP000755667">
    <property type="component" value="Unassembled WGS sequence"/>
</dbReference>
<reference evidence="2 5" key="1">
    <citation type="submission" date="2021-01" db="EMBL/GenBank/DDBJ databases">
        <title>Diatom-associated Roseobacters Show Island Model of Population Structure.</title>
        <authorList>
            <person name="Qu L."/>
            <person name="Feng X."/>
            <person name="Chen Y."/>
            <person name="Li L."/>
            <person name="Wang X."/>
            <person name="Hu Z."/>
            <person name="Wang H."/>
            <person name="Luo H."/>
        </authorList>
    </citation>
    <scope>NUCLEOTIDE SEQUENCE</scope>
    <source>
        <strain evidence="3 5">CC28-63</strain>
        <strain evidence="2">CC28-69</strain>
    </source>
</reference>